<feature type="transmembrane region" description="Helical" evidence="1">
    <location>
        <begin position="74"/>
        <end position="94"/>
    </location>
</feature>
<dbReference type="STRING" id="46177.SAMN05660976_02613"/>
<dbReference type="AlphaFoldDB" id="A0A1H7QMJ7"/>
<name>A0A1H7QMJ7_9ACTN</name>
<organism evidence="2 3">
    <name type="scientific">Nonomuraea pusilla</name>
    <dbReference type="NCBI Taxonomy" id="46177"/>
    <lineage>
        <taxon>Bacteria</taxon>
        <taxon>Bacillati</taxon>
        <taxon>Actinomycetota</taxon>
        <taxon>Actinomycetes</taxon>
        <taxon>Streptosporangiales</taxon>
        <taxon>Streptosporangiaceae</taxon>
        <taxon>Nonomuraea</taxon>
    </lineage>
</organism>
<proteinExistence type="predicted"/>
<evidence type="ECO:0000313" key="3">
    <source>
        <dbReference type="Proteomes" id="UP000198953"/>
    </source>
</evidence>
<dbReference type="Proteomes" id="UP000198953">
    <property type="component" value="Unassembled WGS sequence"/>
</dbReference>
<sequence>MAALSLDALSSVAYGPEAIVIVLAAAGSQGLGFTLPVTVAIVVLHGERALLRVLVLARITAVDLYGVAEYAKVMIAPTVVFVAAIAAVVLAGLLREQPATAPAHPTGSATAAVGAVLLLRASRPTPPSEGCPSWPRAWPRTTTCRTSSHCAPTGRSTVTT</sequence>
<feature type="transmembrane region" description="Helical" evidence="1">
    <location>
        <begin position="50"/>
        <end position="68"/>
    </location>
</feature>
<dbReference type="PANTHER" id="PTHR47704:SF1">
    <property type="entry name" value="POTASSIUM TRANSPORTER KIMA"/>
    <property type="match status" value="1"/>
</dbReference>
<feature type="transmembrane region" description="Helical" evidence="1">
    <location>
        <begin position="20"/>
        <end position="43"/>
    </location>
</feature>
<gene>
    <name evidence="2" type="ORF">SAMN05660976_02613</name>
</gene>
<protein>
    <submittedName>
        <fullName evidence="2">Uncharacterized protein</fullName>
    </submittedName>
</protein>
<evidence type="ECO:0000313" key="2">
    <source>
        <dbReference type="EMBL" id="SEL49173.1"/>
    </source>
</evidence>
<dbReference type="PANTHER" id="PTHR47704">
    <property type="entry name" value="POTASSIUM TRANSPORTER KIMA"/>
    <property type="match status" value="1"/>
</dbReference>
<accession>A0A1H7QMJ7</accession>
<keyword evidence="1" id="KW-0812">Transmembrane</keyword>
<dbReference type="InterPro" id="IPR053153">
    <property type="entry name" value="APC_K+_Transporter"/>
</dbReference>
<dbReference type="RefSeq" id="WP_091100460.1">
    <property type="nucleotide sequence ID" value="NZ_FOBF01000005.1"/>
</dbReference>
<evidence type="ECO:0000256" key="1">
    <source>
        <dbReference type="SAM" id="Phobius"/>
    </source>
</evidence>
<dbReference type="EMBL" id="FOBF01000005">
    <property type="protein sequence ID" value="SEL49173.1"/>
    <property type="molecule type" value="Genomic_DNA"/>
</dbReference>
<keyword evidence="3" id="KW-1185">Reference proteome</keyword>
<keyword evidence="1" id="KW-0472">Membrane</keyword>
<reference evidence="2 3" key="1">
    <citation type="submission" date="2016-10" db="EMBL/GenBank/DDBJ databases">
        <authorList>
            <person name="de Groot N.N."/>
        </authorList>
    </citation>
    <scope>NUCLEOTIDE SEQUENCE [LARGE SCALE GENOMIC DNA]</scope>
    <source>
        <strain evidence="2 3">DSM 43357</strain>
    </source>
</reference>
<keyword evidence="1" id="KW-1133">Transmembrane helix</keyword>